<dbReference type="Proteomes" id="UP001412067">
    <property type="component" value="Unassembled WGS sequence"/>
</dbReference>
<name>A0ABR2MUG6_9ASPA</name>
<comment type="caution">
    <text evidence="1">The sequence shown here is derived from an EMBL/GenBank/DDBJ whole genome shotgun (WGS) entry which is preliminary data.</text>
</comment>
<evidence type="ECO:0000313" key="2">
    <source>
        <dbReference type="Proteomes" id="UP001412067"/>
    </source>
</evidence>
<accession>A0ABR2MUG6</accession>
<keyword evidence="2" id="KW-1185">Reference proteome</keyword>
<sequence>MEVVKVAMDRQILRQWEGDKSLVKSVCHSEDVGHGGIYPVKTGSHQIDPSFASAPCSGSFGGLEFFSNRKFASPLSLGFSGPLHPPPPLSLYFFGATGSCSYPGRQAACSFCNLPLLLASACRKSLLPPNRCSLLSTPATASSQAAAFLSQPTATSCRRFLPQLAAAPCHYCLAPCRKTLLLPYLLQQFLVTANRSILSPLLATLFGGTGAALFATGELTSIMRSTFTLTYVIGIRLYLKREIPSRLPATPGKRDPGRRAEITESSAENQFLPVTKAGVNCSCSNVTSTSILIMGTPKSKTIPNFVVTPFSHETLISNLFSHATNSIARLVSSSSRTTIHIFTITFYTSN</sequence>
<proteinExistence type="predicted"/>
<protein>
    <submittedName>
        <fullName evidence="1">Uncharacterized protein</fullName>
    </submittedName>
</protein>
<reference evidence="1 2" key="1">
    <citation type="journal article" date="2022" name="Nat. Plants">
        <title>Genomes of leafy and leafless Platanthera orchids illuminate the evolution of mycoheterotrophy.</title>
        <authorList>
            <person name="Li M.H."/>
            <person name="Liu K.W."/>
            <person name="Li Z."/>
            <person name="Lu H.C."/>
            <person name="Ye Q.L."/>
            <person name="Zhang D."/>
            <person name="Wang J.Y."/>
            <person name="Li Y.F."/>
            <person name="Zhong Z.M."/>
            <person name="Liu X."/>
            <person name="Yu X."/>
            <person name="Liu D.K."/>
            <person name="Tu X.D."/>
            <person name="Liu B."/>
            <person name="Hao Y."/>
            <person name="Liao X.Y."/>
            <person name="Jiang Y.T."/>
            <person name="Sun W.H."/>
            <person name="Chen J."/>
            <person name="Chen Y.Q."/>
            <person name="Ai Y."/>
            <person name="Zhai J.W."/>
            <person name="Wu S.S."/>
            <person name="Zhou Z."/>
            <person name="Hsiao Y.Y."/>
            <person name="Wu W.L."/>
            <person name="Chen Y.Y."/>
            <person name="Lin Y.F."/>
            <person name="Hsu J.L."/>
            <person name="Li C.Y."/>
            <person name="Wang Z.W."/>
            <person name="Zhao X."/>
            <person name="Zhong W.Y."/>
            <person name="Ma X.K."/>
            <person name="Ma L."/>
            <person name="Huang J."/>
            <person name="Chen G.Z."/>
            <person name="Huang M.Z."/>
            <person name="Huang L."/>
            <person name="Peng D.H."/>
            <person name="Luo Y.B."/>
            <person name="Zou S.Q."/>
            <person name="Chen S.P."/>
            <person name="Lan S."/>
            <person name="Tsai W.C."/>
            <person name="Van de Peer Y."/>
            <person name="Liu Z.J."/>
        </authorList>
    </citation>
    <scope>NUCLEOTIDE SEQUENCE [LARGE SCALE GENOMIC DNA]</scope>
    <source>
        <strain evidence="1">Lor288</strain>
    </source>
</reference>
<organism evidence="1 2">
    <name type="scientific">Platanthera guangdongensis</name>
    <dbReference type="NCBI Taxonomy" id="2320717"/>
    <lineage>
        <taxon>Eukaryota</taxon>
        <taxon>Viridiplantae</taxon>
        <taxon>Streptophyta</taxon>
        <taxon>Embryophyta</taxon>
        <taxon>Tracheophyta</taxon>
        <taxon>Spermatophyta</taxon>
        <taxon>Magnoliopsida</taxon>
        <taxon>Liliopsida</taxon>
        <taxon>Asparagales</taxon>
        <taxon>Orchidaceae</taxon>
        <taxon>Orchidoideae</taxon>
        <taxon>Orchideae</taxon>
        <taxon>Orchidinae</taxon>
        <taxon>Platanthera</taxon>
    </lineage>
</organism>
<gene>
    <name evidence="1" type="ORF">KSP40_PGU010398</name>
</gene>
<evidence type="ECO:0000313" key="1">
    <source>
        <dbReference type="EMBL" id="KAK8967314.1"/>
    </source>
</evidence>
<dbReference type="EMBL" id="JBBWWR010000005">
    <property type="protein sequence ID" value="KAK8967314.1"/>
    <property type="molecule type" value="Genomic_DNA"/>
</dbReference>